<gene>
    <name evidence="1" type="ORF">GALL_530660</name>
</gene>
<comment type="caution">
    <text evidence="1">The sequence shown here is derived from an EMBL/GenBank/DDBJ whole genome shotgun (WGS) entry which is preliminary data.</text>
</comment>
<reference evidence="1" key="1">
    <citation type="submission" date="2016-10" db="EMBL/GenBank/DDBJ databases">
        <title>Sequence of Gallionella enrichment culture.</title>
        <authorList>
            <person name="Poehlein A."/>
            <person name="Muehling M."/>
            <person name="Daniel R."/>
        </authorList>
    </citation>
    <scope>NUCLEOTIDE SEQUENCE</scope>
</reference>
<name>A0A1J5P3W6_9ZZZZ</name>
<evidence type="ECO:0000313" key="1">
    <source>
        <dbReference type="EMBL" id="OIQ65376.1"/>
    </source>
</evidence>
<accession>A0A1J5P3W6</accession>
<proteinExistence type="predicted"/>
<dbReference type="AlphaFoldDB" id="A0A1J5P3W6"/>
<sequence length="160" mass="16877">MRCVVATVRLALSCTVADSAANWPLMPRTASTSARSSADTLPTPCAMASMPRAMSWKLPAMAVARDFPLSILEVKSAVDWVTDCRLRLTSAAKVAMLSTDFCVFIASLRISSATTAKPRPASPTRAASILAFSASRLVFCAMSLMTCVTAVTCAKPLPSV</sequence>
<protein>
    <submittedName>
        <fullName evidence="1">Uncharacterized protein</fullName>
    </submittedName>
</protein>
<dbReference type="EMBL" id="MLJW01007376">
    <property type="protein sequence ID" value="OIQ65376.1"/>
    <property type="molecule type" value="Genomic_DNA"/>
</dbReference>
<organism evidence="1">
    <name type="scientific">mine drainage metagenome</name>
    <dbReference type="NCBI Taxonomy" id="410659"/>
    <lineage>
        <taxon>unclassified sequences</taxon>
        <taxon>metagenomes</taxon>
        <taxon>ecological metagenomes</taxon>
    </lineage>
</organism>